<dbReference type="SMART" id="SM00346">
    <property type="entry name" value="HTH_ICLR"/>
    <property type="match status" value="1"/>
</dbReference>
<name>A0ABT5YP37_9PROT</name>
<dbReference type="PROSITE" id="PS51077">
    <property type="entry name" value="HTH_ICLR"/>
    <property type="match status" value="1"/>
</dbReference>
<dbReference type="PANTHER" id="PTHR30136">
    <property type="entry name" value="HELIX-TURN-HELIX TRANSCRIPTIONAL REGULATOR, ICLR FAMILY"/>
    <property type="match status" value="1"/>
</dbReference>
<evidence type="ECO:0000313" key="6">
    <source>
        <dbReference type="EMBL" id="MDF2096725.1"/>
    </source>
</evidence>
<dbReference type="InterPro" id="IPR050707">
    <property type="entry name" value="HTH_MetabolicPath_Reg"/>
</dbReference>
<dbReference type="Pfam" id="PF09339">
    <property type="entry name" value="HTH_IclR"/>
    <property type="match status" value="1"/>
</dbReference>
<dbReference type="Proteomes" id="UP001215503">
    <property type="component" value="Unassembled WGS sequence"/>
</dbReference>
<protein>
    <submittedName>
        <fullName evidence="6">IclR family transcriptional regulator</fullName>
    </submittedName>
</protein>
<feature type="domain" description="IclR-ED" evidence="5">
    <location>
        <begin position="83"/>
        <end position="266"/>
    </location>
</feature>
<sequence length="271" mass="30158">MNLSIDATDPVVTRPRSGYHTATLGKGLEVLEALSHLESASLTELSRNLGFTSPTLFRILATLVDCGFVTKSVRDSRYRLSLRSWEIGVRAMARISPREVALGRMEALAAELNESPHLAVLEGSGVVILEKVECRQPIRVETYVGLRAPAFCSAMGKAILAYRKESDLEEHVAEPLIPYTENTLVRREDLLRELARVREQGYATNRSEWHAGVCALAVPLFEADRSVRSALSVTMPTERFSEERLHELLLPELQRAAADISRDLGGRPPRR</sequence>
<dbReference type="EMBL" id="JARHUD010000007">
    <property type="protein sequence ID" value="MDF2096725.1"/>
    <property type="molecule type" value="Genomic_DNA"/>
</dbReference>
<dbReference type="InterPro" id="IPR036388">
    <property type="entry name" value="WH-like_DNA-bd_sf"/>
</dbReference>
<evidence type="ECO:0000256" key="1">
    <source>
        <dbReference type="ARBA" id="ARBA00023015"/>
    </source>
</evidence>
<dbReference type="InterPro" id="IPR005471">
    <property type="entry name" value="Tscrpt_reg_IclR_N"/>
</dbReference>
<dbReference type="SUPFAM" id="SSF55781">
    <property type="entry name" value="GAF domain-like"/>
    <property type="match status" value="1"/>
</dbReference>
<gene>
    <name evidence="6" type="ORF">P2G67_12130</name>
</gene>
<evidence type="ECO:0000259" key="4">
    <source>
        <dbReference type="PROSITE" id="PS51077"/>
    </source>
</evidence>
<feature type="domain" description="HTH iclR-type" evidence="4">
    <location>
        <begin position="21"/>
        <end position="82"/>
    </location>
</feature>
<dbReference type="InterPro" id="IPR036390">
    <property type="entry name" value="WH_DNA-bd_sf"/>
</dbReference>
<dbReference type="PROSITE" id="PS51078">
    <property type="entry name" value="ICLR_ED"/>
    <property type="match status" value="1"/>
</dbReference>
<keyword evidence="1" id="KW-0805">Transcription regulation</keyword>
<dbReference type="SUPFAM" id="SSF46785">
    <property type="entry name" value="Winged helix' DNA-binding domain"/>
    <property type="match status" value="1"/>
</dbReference>
<organism evidence="6 7">
    <name type="scientific">Aquibaculum arenosum</name>
    <dbReference type="NCBI Taxonomy" id="3032591"/>
    <lineage>
        <taxon>Bacteria</taxon>
        <taxon>Pseudomonadati</taxon>
        <taxon>Pseudomonadota</taxon>
        <taxon>Alphaproteobacteria</taxon>
        <taxon>Rhodospirillales</taxon>
        <taxon>Rhodovibrionaceae</taxon>
        <taxon>Aquibaculum</taxon>
    </lineage>
</organism>
<keyword evidence="7" id="KW-1185">Reference proteome</keyword>
<dbReference type="Gene3D" id="3.30.450.40">
    <property type="match status" value="1"/>
</dbReference>
<dbReference type="PANTHER" id="PTHR30136:SF24">
    <property type="entry name" value="HTH-TYPE TRANSCRIPTIONAL REPRESSOR ALLR"/>
    <property type="match status" value="1"/>
</dbReference>
<reference evidence="6 7" key="1">
    <citation type="submission" date="2023-03" db="EMBL/GenBank/DDBJ databases">
        <title>Fodinicurvata sp. CAU 1616 isolated from sea sendiment.</title>
        <authorList>
            <person name="Kim W."/>
        </authorList>
    </citation>
    <scope>NUCLEOTIDE SEQUENCE [LARGE SCALE GENOMIC DNA]</scope>
    <source>
        <strain evidence="6 7">CAU 1616</strain>
    </source>
</reference>
<keyword evidence="2" id="KW-0238">DNA-binding</keyword>
<dbReference type="InterPro" id="IPR014757">
    <property type="entry name" value="Tscrpt_reg_IclR_C"/>
</dbReference>
<evidence type="ECO:0000256" key="2">
    <source>
        <dbReference type="ARBA" id="ARBA00023125"/>
    </source>
</evidence>
<dbReference type="InterPro" id="IPR029016">
    <property type="entry name" value="GAF-like_dom_sf"/>
</dbReference>
<dbReference type="Pfam" id="PF01614">
    <property type="entry name" value="IclR_C"/>
    <property type="match status" value="1"/>
</dbReference>
<evidence type="ECO:0000259" key="5">
    <source>
        <dbReference type="PROSITE" id="PS51078"/>
    </source>
</evidence>
<evidence type="ECO:0000256" key="3">
    <source>
        <dbReference type="ARBA" id="ARBA00023163"/>
    </source>
</evidence>
<comment type="caution">
    <text evidence="6">The sequence shown here is derived from an EMBL/GenBank/DDBJ whole genome shotgun (WGS) entry which is preliminary data.</text>
</comment>
<dbReference type="RefSeq" id="WP_275823461.1">
    <property type="nucleotide sequence ID" value="NZ_JARHUD010000007.1"/>
</dbReference>
<keyword evidence="3" id="KW-0804">Transcription</keyword>
<accession>A0ABT5YP37</accession>
<dbReference type="Gene3D" id="1.10.10.10">
    <property type="entry name" value="Winged helix-like DNA-binding domain superfamily/Winged helix DNA-binding domain"/>
    <property type="match status" value="1"/>
</dbReference>
<proteinExistence type="predicted"/>
<evidence type="ECO:0000313" key="7">
    <source>
        <dbReference type="Proteomes" id="UP001215503"/>
    </source>
</evidence>